<evidence type="ECO:0000256" key="1">
    <source>
        <dbReference type="SAM" id="Phobius"/>
    </source>
</evidence>
<dbReference type="RefSeq" id="WP_081749800.1">
    <property type="nucleotide sequence ID" value="NZ_AQQW01000009.1"/>
</dbReference>
<feature type="transmembrane region" description="Helical" evidence="1">
    <location>
        <begin position="339"/>
        <end position="369"/>
    </location>
</feature>
<feature type="transmembrane region" description="Helical" evidence="1">
    <location>
        <begin position="121"/>
        <end position="146"/>
    </location>
</feature>
<evidence type="ECO:0000313" key="2">
    <source>
        <dbReference type="EMBL" id="ETW11826.1"/>
    </source>
</evidence>
<keyword evidence="1" id="KW-0812">Transmembrane</keyword>
<feature type="transmembrane region" description="Helical" evidence="1">
    <location>
        <begin position="32"/>
        <end position="53"/>
    </location>
</feature>
<proteinExistence type="predicted"/>
<dbReference type="AlphaFoldDB" id="W4HI42"/>
<comment type="caution">
    <text evidence="2">The sequence shown here is derived from an EMBL/GenBank/DDBJ whole genome shotgun (WGS) entry which is preliminary data.</text>
</comment>
<evidence type="ECO:0008006" key="4">
    <source>
        <dbReference type="Google" id="ProtNLM"/>
    </source>
</evidence>
<feature type="transmembrane region" description="Helical" evidence="1">
    <location>
        <begin position="83"/>
        <end position="109"/>
    </location>
</feature>
<dbReference type="Pfam" id="PF05987">
    <property type="entry name" value="DUF898"/>
    <property type="match status" value="1"/>
</dbReference>
<dbReference type="PATRIC" id="fig|1317118.6.peg.2920"/>
<feature type="transmembrane region" description="Helical" evidence="1">
    <location>
        <begin position="227"/>
        <end position="244"/>
    </location>
</feature>
<dbReference type="Proteomes" id="UP000019063">
    <property type="component" value="Unassembled WGS sequence"/>
</dbReference>
<dbReference type="eggNOG" id="COG4269">
    <property type="taxonomic scope" value="Bacteria"/>
</dbReference>
<dbReference type="STRING" id="1379903.ATO8_14207"/>
<gene>
    <name evidence="2" type="ORF">ATO8_14207</name>
</gene>
<feature type="transmembrane region" description="Helical" evidence="1">
    <location>
        <begin position="251"/>
        <end position="270"/>
    </location>
</feature>
<sequence>MTDTPPPHPAEAPPPLPPRAAGPRYTGAPYPIFMLGLKTGLLTVLTLGVYRFWAKTRVRRYIWSSVELDGDRFEYTGTGLEKLLGFLLAVVILAIYVGLIQIGLFYFGLTLWTEPETRVEVLARSVAFLLTGAAVLPFVQFAIYRARRYRLARTRWRGIRFGMDKAAWGYAVRALGYMALTGVTLGLLLPLQTFRLTGYMTDRSWFGDTRFRQEGHWTALYGAMRQIFYAMAFGAAAALITYLLEWPLLPPLALPATGIWLVFGLFVYRVRSFAYLASHTVLDGHAGLTASPSVKTIFTRYALGSLAIGLVSSVVFGVLGGAIAIIAGGAGQMAGQDGALVGLVVAALPAMLIYLVGFVFIGAATLALISQPVLAHYVTTLTVSDADALGAVHQRTGDRGADAEGFADALDLGGAF</sequence>
<evidence type="ECO:0000313" key="3">
    <source>
        <dbReference type="Proteomes" id="UP000019063"/>
    </source>
</evidence>
<name>W4HI42_9RHOB</name>
<dbReference type="InterPro" id="IPR010295">
    <property type="entry name" value="DUF898"/>
</dbReference>
<keyword evidence="3" id="KW-1185">Reference proteome</keyword>
<feature type="transmembrane region" description="Helical" evidence="1">
    <location>
        <begin position="301"/>
        <end position="327"/>
    </location>
</feature>
<accession>W4HI42</accession>
<reference evidence="2 3" key="1">
    <citation type="journal article" date="2014" name="Antonie Van Leeuwenhoek">
        <title>Roseivivax atlanticus sp. nov., isolated from surface seawater of the Atlantic Ocean.</title>
        <authorList>
            <person name="Li G."/>
            <person name="Lai Q."/>
            <person name="Liu X."/>
            <person name="Sun F."/>
            <person name="Shao Z."/>
        </authorList>
    </citation>
    <scope>NUCLEOTIDE SEQUENCE [LARGE SCALE GENOMIC DNA]</scope>
    <source>
        <strain evidence="2 3">22II-s10s</strain>
    </source>
</reference>
<keyword evidence="1" id="KW-1133">Transmembrane helix</keyword>
<keyword evidence="1" id="KW-0472">Membrane</keyword>
<dbReference type="EMBL" id="AQQW01000009">
    <property type="protein sequence ID" value="ETW11826.1"/>
    <property type="molecule type" value="Genomic_DNA"/>
</dbReference>
<protein>
    <recommendedName>
        <fullName evidence="4">DUF898 domain-containing protein</fullName>
    </recommendedName>
</protein>
<organism evidence="2 3">
    <name type="scientific">Roseivivax marinus</name>
    <dbReference type="NCBI Taxonomy" id="1379903"/>
    <lineage>
        <taxon>Bacteria</taxon>
        <taxon>Pseudomonadati</taxon>
        <taxon>Pseudomonadota</taxon>
        <taxon>Alphaproteobacteria</taxon>
        <taxon>Rhodobacterales</taxon>
        <taxon>Roseobacteraceae</taxon>
        <taxon>Roseivivax</taxon>
    </lineage>
</organism>